<accession>A0A1H4ISF4</accession>
<gene>
    <name evidence="1" type="ORF">SAMN05216452_0501</name>
</gene>
<proteinExistence type="predicted"/>
<keyword evidence="2" id="KW-1185">Reference proteome</keyword>
<dbReference type="EMBL" id="FNSL01000001">
    <property type="protein sequence ID" value="SEB37024.1"/>
    <property type="molecule type" value="Genomic_DNA"/>
</dbReference>
<protein>
    <recommendedName>
        <fullName evidence="3">DUF2867 domain-containing protein</fullName>
    </recommendedName>
</protein>
<sequence>MLMSEVGLAEAPAVLPGARFSDTFDAVSRERIDAGVAMERGFKTVPGWVDSLMRLRDRLVAPFGLKTRDETARADRAVPFPILEHTPERIVMGTDDRHLDFRVILGANPMERGGTRVSCTTLVRPRNLLGWLYLLAVLPFHKLIVAATVRRIVA</sequence>
<organism evidence="1 2">
    <name type="scientific">Nitratireductor aquibiodomus</name>
    <dbReference type="NCBI Taxonomy" id="204799"/>
    <lineage>
        <taxon>Bacteria</taxon>
        <taxon>Pseudomonadati</taxon>
        <taxon>Pseudomonadota</taxon>
        <taxon>Alphaproteobacteria</taxon>
        <taxon>Hyphomicrobiales</taxon>
        <taxon>Phyllobacteriaceae</taxon>
        <taxon>Nitratireductor</taxon>
    </lineage>
</organism>
<dbReference type="AlphaFoldDB" id="A0A1H4ISF4"/>
<dbReference type="Pfam" id="PF11066">
    <property type="entry name" value="DUF2867"/>
    <property type="match status" value="1"/>
</dbReference>
<dbReference type="RefSeq" id="WP_051556118.1">
    <property type="nucleotide sequence ID" value="NZ_FNSL01000001.1"/>
</dbReference>
<dbReference type="Proteomes" id="UP000199064">
    <property type="component" value="Unassembled WGS sequence"/>
</dbReference>
<reference evidence="2" key="1">
    <citation type="submission" date="2016-10" db="EMBL/GenBank/DDBJ databases">
        <authorList>
            <person name="Varghese N."/>
            <person name="Submissions S."/>
        </authorList>
    </citation>
    <scope>NUCLEOTIDE SEQUENCE [LARGE SCALE GENOMIC DNA]</scope>
    <source>
        <strain evidence="2">ES.061</strain>
    </source>
</reference>
<evidence type="ECO:0000313" key="2">
    <source>
        <dbReference type="Proteomes" id="UP000199064"/>
    </source>
</evidence>
<dbReference type="InterPro" id="IPR021295">
    <property type="entry name" value="DUF2867"/>
</dbReference>
<evidence type="ECO:0000313" key="1">
    <source>
        <dbReference type="EMBL" id="SEB37024.1"/>
    </source>
</evidence>
<name>A0A1H4ISF4_9HYPH</name>
<evidence type="ECO:0008006" key="3">
    <source>
        <dbReference type="Google" id="ProtNLM"/>
    </source>
</evidence>